<dbReference type="SUPFAM" id="SSF46626">
    <property type="entry name" value="Cytochrome c"/>
    <property type="match status" value="1"/>
</dbReference>
<keyword evidence="4" id="KW-1185">Reference proteome</keyword>
<evidence type="ECO:0000313" key="4">
    <source>
        <dbReference type="Proteomes" id="UP000612349"/>
    </source>
</evidence>
<accession>A0A917DU79</accession>
<keyword evidence="1" id="KW-0812">Transmembrane</keyword>
<dbReference type="EMBL" id="BMIP01000004">
    <property type="protein sequence ID" value="GGD70850.1"/>
    <property type="molecule type" value="Genomic_DNA"/>
</dbReference>
<dbReference type="Pfam" id="PF06181">
    <property type="entry name" value="Urate_ox_N"/>
    <property type="match status" value="1"/>
</dbReference>
<evidence type="ECO:0000256" key="1">
    <source>
        <dbReference type="SAM" id="Phobius"/>
    </source>
</evidence>
<dbReference type="OrthoDB" id="9787495at2"/>
<sequence length="401" mass="43854">MQIDFLEWLNLAVRWLHLTAGIAWIGASFYFVWLDNSLEKAPADAEAAGVSGHLWSVHGGGFYHNEKYPVGPEQMPKHLHWFKWEAYVTWLSGFSMLVLVYYIGARSFLIDPSKANLAVDDATALGISSLIVSWLFYHLVCKSPLGRDPRVMGAIWFAYLVGAAAFLESVFNSRGAYLHIGAIIGTAMVGNVFFVIIPNQKKVVAALRAGEPIDPKLGAEGKQRSVHNNYMTLPVLFIMISHHYPMTYGADRPWLVLALLGATGIAVRHVFNVRHHDGKTGKWIALAVVLALASVTYVSMEKAGAKPAAPVAQANTLNYASIKPIMQKHCTECHAAAPTSDLFSEPPLGLKLETYAEVHAARDKVKAMAVDSDVMPLGNMTGMTEEERATLGAWIAKGAPE</sequence>
<reference evidence="3" key="1">
    <citation type="journal article" date="2014" name="Int. J. Syst. Evol. Microbiol.">
        <title>Complete genome sequence of Corynebacterium casei LMG S-19264T (=DSM 44701T), isolated from a smear-ripened cheese.</title>
        <authorList>
            <consortium name="US DOE Joint Genome Institute (JGI-PGF)"/>
            <person name="Walter F."/>
            <person name="Albersmeier A."/>
            <person name="Kalinowski J."/>
            <person name="Ruckert C."/>
        </authorList>
    </citation>
    <scope>NUCLEOTIDE SEQUENCE</scope>
    <source>
        <strain evidence="3">CGMCC 1.15360</strain>
    </source>
</reference>
<dbReference type="RefSeq" id="WP_066774258.1">
    <property type="nucleotide sequence ID" value="NZ_BMIP01000004.1"/>
</dbReference>
<gene>
    <name evidence="3" type="ORF">GCM10010990_20450</name>
</gene>
<dbReference type="Proteomes" id="UP000612349">
    <property type="component" value="Unassembled WGS sequence"/>
</dbReference>
<dbReference type="InterPro" id="IPR036909">
    <property type="entry name" value="Cyt_c-like_dom_sf"/>
</dbReference>
<evidence type="ECO:0000313" key="3">
    <source>
        <dbReference type="EMBL" id="GGD70850.1"/>
    </source>
</evidence>
<dbReference type="GO" id="GO:0009055">
    <property type="term" value="F:electron transfer activity"/>
    <property type="evidence" value="ECO:0007669"/>
    <property type="project" value="InterPro"/>
</dbReference>
<feature type="domain" description="Urate oxidase N-terminal" evidence="2">
    <location>
        <begin position="5"/>
        <end position="297"/>
    </location>
</feature>
<dbReference type="GO" id="GO:0020037">
    <property type="term" value="F:heme binding"/>
    <property type="evidence" value="ECO:0007669"/>
    <property type="project" value="InterPro"/>
</dbReference>
<feature type="transmembrane region" description="Helical" evidence="1">
    <location>
        <begin position="84"/>
        <end position="103"/>
    </location>
</feature>
<organism evidence="3 4">
    <name type="scientific">Croceicoccus mobilis</name>
    <dbReference type="NCBI Taxonomy" id="1703339"/>
    <lineage>
        <taxon>Bacteria</taxon>
        <taxon>Pseudomonadati</taxon>
        <taxon>Pseudomonadota</taxon>
        <taxon>Alphaproteobacteria</taxon>
        <taxon>Sphingomonadales</taxon>
        <taxon>Erythrobacteraceae</taxon>
        <taxon>Croceicoccus</taxon>
    </lineage>
</organism>
<dbReference type="AlphaFoldDB" id="A0A917DU79"/>
<reference evidence="3" key="2">
    <citation type="submission" date="2020-09" db="EMBL/GenBank/DDBJ databases">
        <authorList>
            <person name="Sun Q."/>
            <person name="Zhou Y."/>
        </authorList>
    </citation>
    <scope>NUCLEOTIDE SEQUENCE</scope>
    <source>
        <strain evidence="3">CGMCC 1.15360</strain>
    </source>
</reference>
<keyword evidence="1" id="KW-0472">Membrane</keyword>
<protein>
    <submittedName>
        <fullName evidence="3">Membrane protein</fullName>
    </submittedName>
</protein>
<proteinExistence type="predicted"/>
<feature type="transmembrane region" description="Helical" evidence="1">
    <location>
        <begin position="177"/>
        <end position="197"/>
    </location>
</feature>
<feature type="transmembrane region" description="Helical" evidence="1">
    <location>
        <begin position="123"/>
        <end position="141"/>
    </location>
</feature>
<feature type="transmembrane region" description="Helical" evidence="1">
    <location>
        <begin position="254"/>
        <end position="271"/>
    </location>
</feature>
<comment type="caution">
    <text evidence="3">The sequence shown here is derived from an EMBL/GenBank/DDBJ whole genome shotgun (WGS) entry which is preliminary data.</text>
</comment>
<name>A0A917DU79_9SPHN</name>
<feature type="transmembrane region" description="Helical" evidence="1">
    <location>
        <begin position="153"/>
        <end position="171"/>
    </location>
</feature>
<feature type="transmembrane region" description="Helical" evidence="1">
    <location>
        <begin position="283"/>
        <end position="300"/>
    </location>
</feature>
<evidence type="ECO:0000259" key="2">
    <source>
        <dbReference type="Pfam" id="PF06181"/>
    </source>
</evidence>
<keyword evidence="1" id="KW-1133">Transmembrane helix</keyword>
<dbReference type="InterPro" id="IPR010389">
    <property type="entry name" value="Urate_ox_N"/>
</dbReference>
<feature type="transmembrane region" description="Helical" evidence="1">
    <location>
        <begin position="12"/>
        <end position="33"/>
    </location>
</feature>